<sequence>MNASNRATHPGLRTVNRNSRQCRDEHKISIGVLSSFLSRKPNLWTAGGSFKRLVLPQRVRCLSQDIGVWGHI</sequence>
<organism evidence="1 2">
    <name type="scientific">Batillaria attramentaria</name>
    <dbReference type="NCBI Taxonomy" id="370345"/>
    <lineage>
        <taxon>Eukaryota</taxon>
        <taxon>Metazoa</taxon>
        <taxon>Spiralia</taxon>
        <taxon>Lophotrochozoa</taxon>
        <taxon>Mollusca</taxon>
        <taxon>Gastropoda</taxon>
        <taxon>Caenogastropoda</taxon>
        <taxon>Sorbeoconcha</taxon>
        <taxon>Cerithioidea</taxon>
        <taxon>Batillariidae</taxon>
        <taxon>Batillaria</taxon>
    </lineage>
</organism>
<dbReference type="AlphaFoldDB" id="A0ABD0K5X2"/>
<dbReference type="EMBL" id="JACVVK020000247">
    <property type="protein sequence ID" value="KAK7482336.1"/>
    <property type="molecule type" value="Genomic_DNA"/>
</dbReference>
<dbReference type="Proteomes" id="UP001519460">
    <property type="component" value="Unassembled WGS sequence"/>
</dbReference>
<comment type="caution">
    <text evidence="1">The sequence shown here is derived from an EMBL/GenBank/DDBJ whole genome shotgun (WGS) entry which is preliminary data.</text>
</comment>
<evidence type="ECO:0000313" key="1">
    <source>
        <dbReference type="EMBL" id="KAK7482336.1"/>
    </source>
</evidence>
<evidence type="ECO:0000313" key="2">
    <source>
        <dbReference type="Proteomes" id="UP001519460"/>
    </source>
</evidence>
<proteinExistence type="predicted"/>
<name>A0ABD0K5X2_9CAEN</name>
<reference evidence="1 2" key="1">
    <citation type="journal article" date="2023" name="Sci. Data">
        <title>Genome assembly of the Korean intertidal mud-creeper Batillaria attramentaria.</title>
        <authorList>
            <person name="Patra A.K."/>
            <person name="Ho P.T."/>
            <person name="Jun S."/>
            <person name="Lee S.J."/>
            <person name="Kim Y."/>
            <person name="Won Y.J."/>
        </authorList>
    </citation>
    <scope>NUCLEOTIDE SEQUENCE [LARGE SCALE GENOMIC DNA]</scope>
    <source>
        <strain evidence="1">Wonlab-2016</strain>
    </source>
</reference>
<keyword evidence="2" id="KW-1185">Reference proteome</keyword>
<accession>A0ABD0K5X2</accession>
<gene>
    <name evidence="1" type="ORF">BaRGS_00026464</name>
</gene>
<protein>
    <submittedName>
        <fullName evidence="1">Uncharacterized protein</fullName>
    </submittedName>
</protein>